<dbReference type="PROSITE" id="PS51405">
    <property type="entry name" value="HEME_HALOPEROXIDASE"/>
    <property type="match status" value="1"/>
</dbReference>
<evidence type="ECO:0000259" key="9">
    <source>
        <dbReference type="PROSITE" id="PS51405"/>
    </source>
</evidence>
<keyword evidence="3" id="KW-0349">Heme</keyword>
<dbReference type="EMBL" id="KV427605">
    <property type="protein sequence ID" value="KZT13297.1"/>
    <property type="molecule type" value="Genomic_DNA"/>
</dbReference>
<evidence type="ECO:0000313" key="10">
    <source>
        <dbReference type="EMBL" id="KZT13297.1"/>
    </source>
</evidence>
<keyword evidence="5" id="KW-0560">Oxidoreductase</keyword>
<dbReference type="GO" id="GO:0004601">
    <property type="term" value="F:peroxidase activity"/>
    <property type="evidence" value="ECO:0007669"/>
    <property type="project" value="UniProtKB-KW"/>
</dbReference>
<proteinExistence type="inferred from homology"/>
<name>A0A165IMT2_9APHY</name>
<gene>
    <name evidence="10" type="ORF">LAESUDRAFT_733734</name>
</gene>
<dbReference type="Gene3D" id="1.10.489.10">
    <property type="entry name" value="Chloroperoxidase-like"/>
    <property type="match status" value="1"/>
</dbReference>
<dbReference type="PANTHER" id="PTHR33577:SF9">
    <property type="entry name" value="PEROXIDASE STCC"/>
    <property type="match status" value="1"/>
</dbReference>
<dbReference type="AlphaFoldDB" id="A0A165IMT2"/>
<accession>A0A165IMT2</accession>
<evidence type="ECO:0000256" key="8">
    <source>
        <dbReference type="SAM" id="Phobius"/>
    </source>
</evidence>
<dbReference type="SUPFAM" id="SSF47571">
    <property type="entry name" value="Cloroperoxidase"/>
    <property type="match status" value="1"/>
</dbReference>
<evidence type="ECO:0000256" key="1">
    <source>
        <dbReference type="ARBA" id="ARBA00001970"/>
    </source>
</evidence>
<dbReference type="GeneID" id="63827469"/>
<keyword evidence="11" id="KW-1185">Reference proteome</keyword>
<sequence>MFSFSVKTKGFSGLLIKYALVTAVIAMIVRLILSVDELARDEIPEFSLKAHPFVPPKSSDSRSPCPALNALANHGFLPHDGRNITRKDYVHALREGYSLSLPLAMLLTYGGHIVLEQYSVLTLSDLARHNFIEHDASLGHYDAIGTEEYAPIKASAQLIRELIAESSDGEVMTMEDFAHARVRREANYRHPLDAIHEEIARGEMSMVLGIFGRGNETVPVRWIEEWWLNSTFPSDWAPTHQQTLLMAVQGSQKLRRLMRDIRAAAKSG</sequence>
<dbReference type="OrthoDB" id="407298at2759"/>
<dbReference type="Proteomes" id="UP000076871">
    <property type="component" value="Unassembled WGS sequence"/>
</dbReference>
<dbReference type="GO" id="GO:0046872">
    <property type="term" value="F:metal ion binding"/>
    <property type="evidence" value="ECO:0007669"/>
    <property type="project" value="UniProtKB-KW"/>
</dbReference>
<keyword evidence="6" id="KW-0408">Iron</keyword>
<dbReference type="RefSeq" id="XP_040770807.1">
    <property type="nucleotide sequence ID" value="XM_040910440.1"/>
</dbReference>
<evidence type="ECO:0000256" key="3">
    <source>
        <dbReference type="ARBA" id="ARBA00022617"/>
    </source>
</evidence>
<dbReference type="Pfam" id="PF01328">
    <property type="entry name" value="Peroxidase_2"/>
    <property type="match status" value="1"/>
</dbReference>
<evidence type="ECO:0000256" key="6">
    <source>
        <dbReference type="ARBA" id="ARBA00023004"/>
    </source>
</evidence>
<evidence type="ECO:0000256" key="5">
    <source>
        <dbReference type="ARBA" id="ARBA00023002"/>
    </source>
</evidence>
<organism evidence="10 11">
    <name type="scientific">Laetiporus sulphureus 93-53</name>
    <dbReference type="NCBI Taxonomy" id="1314785"/>
    <lineage>
        <taxon>Eukaryota</taxon>
        <taxon>Fungi</taxon>
        <taxon>Dikarya</taxon>
        <taxon>Basidiomycota</taxon>
        <taxon>Agaricomycotina</taxon>
        <taxon>Agaricomycetes</taxon>
        <taxon>Polyporales</taxon>
        <taxon>Laetiporus</taxon>
    </lineage>
</organism>
<reference evidence="10 11" key="1">
    <citation type="journal article" date="2016" name="Mol. Biol. Evol.">
        <title>Comparative Genomics of Early-Diverging Mushroom-Forming Fungi Provides Insights into the Origins of Lignocellulose Decay Capabilities.</title>
        <authorList>
            <person name="Nagy L.G."/>
            <person name="Riley R."/>
            <person name="Tritt A."/>
            <person name="Adam C."/>
            <person name="Daum C."/>
            <person name="Floudas D."/>
            <person name="Sun H."/>
            <person name="Yadav J.S."/>
            <person name="Pangilinan J."/>
            <person name="Larsson K.H."/>
            <person name="Matsuura K."/>
            <person name="Barry K."/>
            <person name="Labutti K."/>
            <person name="Kuo R."/>
            <person name="Ohm R.A."/>
            <person name="Bhattacharya S.S."/>
            <person name="Shirouzu T."/>
            <person name="Yoshinaga Y."/>
            <person name="Martin F.M."/>
            <person name="Grigoriev I.V."/>
            <person name="Hibbett D.S."/>
        </authorList>
    </citation>
    <scope>NUCLEOTIDE SEQUENCE [LARGE SCALE GENOMIC DNA]</scope>
    <source>
        <strain evidence="10 11">93-53</strain>
    </source>
</reference>
<keyword evidence="8" id="KW-0472">Membrane</keyword>
<keyword evidence="8" id="KW-0812">Transmembrane</keyword>
<comment type="similarity">
    <text evidence="7">Belongs to the chloroperoxidase family.</text>
</comment>
<evidence type="ECO:0000256" key="4">
    <source>
        <dbReference type="ARBA" id="ARBA00022723"/>
    </source>
</evidence>
<keyword evidence="2 10" id="KW-0575">Peroxidase</keyword>
<keyword evidence="8" id="KW-1133">Transmembrane helix</keyword>
<evidence type="ECO:0000313" key="11">
    <source>
        <dbReference type="Proteomes" id="UP000076871"/>
    </source>
</evidence>
<keyword evidence="4" id="KW-0479">Metal-binding</keyword>
<evidence type="ECO:0000256" key="7">
    <source>
        <dbReference type="ARBA" id="ARBA00025795"/>
    </source>
</evidence>
<dbReference type="PANTHER" id="PTHR33577">
    <property type="entry name" value="STERIGMATOCYSTIN BIOSYNTHESIS PEROXIDASE STCC-RELATED"/>
    <property type="match status" value="1"/>
</dbReference>
<protein>
    <submittedName>
        <fullName evidence="10">Cloroperoxidase</fullName>
    </submittedName>
</protein>
<feature type="transmembrane region" description="Helical" evidence="8">
    <location>
        <begin position="15"/>
        <end position="33"/>
    </location>
</feature>
<feature type="domain" description="Heme haloperoxidase family profile" evidence="9">
    <location>
        <begin position="49"/>
        <end position="250"/>
    </location>
</feature>
<dbReference type="InterPro" id="IPR036851">
    <property type="entry name" value="Chloroperoxidase-like_sf"/>
</dbReference>
<dbReference type="STRING" id="1314785.A0A165IMT2"/>
<comment type="cofactor">
    <cofactor evidence="1">
        <name>heme b</name>
        <dbReference type="ChEBI" id="CHEBI:60344"/>
    </cofactor>
</comment>
<dbReference type="InParanoid" id="A0A165IMT2"/>
<dbReference type="InterPro" id="IPR000028">
    <property type="entry name" value="Chloroperoxidase"/>
</dbReference>
<evidence type="ECO:0000256" key="2">
    <source>
        <dbReference type="ARBA" id="ARBA00022559"/>
    </source>
</evidence>